<keyword evidence="2" id="KW-1185">Reference proteome</keyword>
<name>A0A2T1G2P2_9CYAN</name>
<reference evidence="1 2" key="1">
    <citation type="submission" date="2018-03" db="EMBL/GenBank/DDBJ databases">
        <title>The ancient ancestry and fast evolution of plastids.</title>
        <authorList>
            <person name="Moore K.R."/>
            <person name="Magnabosco C."/>
            <person name="Momper L."/>
            <person name="Gold D.A."/>
            <person name="Bosak T."/>
            <person name="Fournier G.P."/>
        </authorList>
    </citation>
    <scope>NUCLEOTIDE SEQUENCE [LARGE SCALE GENOMIC DNA]</scope>
    <source>
        <strain evidence="1 2">CCALA 037</strain>
    </source>
</reference>
<evidence type="ECO:0000313" key="2">
    <source>
        <dbReference type="Proteomes" id="UP000238937"/>
    </source>
</evidence>
<accession>A0A2T1G2P2</accession>
<comment type="caution">
    <text evidence="1">The sequence shown here is derived from an EMBL/GenBank/DDBJ whole genome shotgun (WGS) entry which is preliminary data.</text>
</comment>
<evidence type="ECO:0008006" key="3">
    <source>
        <dbReference type="Google" id="ProtNLM"/>
    </source>
</evidence>
<protein>
    <recommendedName>
        <fullName evidence="3">Peptidase S9 prolyl oligopeptidase catalytic domain-containing protein</fullName>
    </recommendedName>
</protein>
<dbReference type="InterPro" id="IPR029058">
    <property type="entry name" value="AB_hydrolase_fold"/>
</dbReference>
<proteinExistence type="predicted"/>
<sequence length="91" mass="10313">MAWSNVTLLRSRLIRAVRSATVPIMLIQAENDYDLTPTKIMAAELEQAHKPHELLIFPAFGTTPAEGHGFGVWGERTWGDEVFSFLRRCLE</sequence>
<gene>
    <name evidence="1" type="ORF">C7B77_21515</name>
</gene>
<evidence type="ECO:0000313" key="1">
    <source>
        <dbReference type="EMBL" id="PSB51508.1"/>
    </source>
</evidence>
<dbReference type="Proteomes" id="UP000238937">
    <property type="component" value="Unassembled WGS sequence"/>
</dbReference>
<organism evidence="1 2">
    <name type="scientific">Chamaesiphon polymorphus CCALA 037</name>
    <dbReference type="NCBI Taxonomy" id="2107692"/>
    <lineage>
        <taxon>Bacteria</taxon>
        <taxon>Bacillati</taxon>
        <taxon>Cyanobacteriota</taxon>
        <taxon>Cyanophyceae</taxon>
        <taxon>Gomontiellales</taxon>
        <taxon>Chamaesiphonaceae</taxon>
        <taxon>Chamaesiphon</taxon>
    </lineage>
</organism>
<dbReference type="AlphaFoldDB" id="A0A2T1G2P2"/>
<dbReference type="SUPFAM" id="SSF53474">
    <property type="entry name" value="alpha/beta-Hydrolases"/>
    <property type="match status" value="1"/>
</dbReference>
<dbReference type="EMBL" id="PVWO01000356">
    <property type="protein sequence ID" value="PSB51508.1"/>
    <property type="molecule type" value="Genomic_DNA"/>
</dbReference>
<dbReference type="Gene3D" id="3.40.50.1820">
    <property type="entry name" value="alpha/beta hydrolase"/>
    <property type="match status" value="1"/>
</dbReference>
<dbReference type="OrthoDB" id="53505at2"/>